<evidence type="ECO:0000313" key="7">
    <source>
        <dbReference type="Proteomes" id="UP001154078"/>
    </source>
</evidence>
<feature type="coiled-coil region" evidence="3">
    <location>
        <begin position="1470"/>
        <end position="1511"/>
    </location>
</feature>
<dbReference type="InterPro" id="IPR042791">
    <property type="entry name" value="CDK5RAP2"/>
</dbReference>
<comment type="subcellular location">
    <subcellularLocation>
        <location evidence="1">Cytoplasm</location>
    </subcellularLocation>
</comment>
<evidence type="ECO:0000313" key="6">
    <source>
        <dbReference type="EMBL" id="CAH0557265.1"/>
    </source>
</evidence>
<dbReference type="InterPro" id="IPR012943">
    <property type="entry name" value="Cnn_1N"/>
</dbReference>
<organism evidence="6 7">
    <name type="scientific">Brassicogethes aeneus</name>
    <name type="common">Rape pollen beetle</name>
    <name type="synonym">Meligethes aeneus</name>
    <dbReference type="NCBI Taxonomy" id="1431903"/>
    <lineage>
        <taxon>Eukaryota</taxon>
        <taxon>Metazoa</taxon>
        <taxon>Ecdysozoa</taxon>
        <taxon>Arthropoda</taxon>
        <taxon>Hexapoda</taxon>
        <taxon>Insecta</taxon>
        <taxon>Pterygota</taxon>
        <taxon>Neoptera</taxon>
        <taxon>Endopterygota</taxon>
        <taxon>Coleoptera</taxon>
        <taxon>Polyphaga</taxon>
        <taxon>Cucujiformia</taxon>
        <taxon>Nitidulidae</taxon>
        <taxon>Meligethinae</taxon>
        <taxon>Brassicogethes</taxon>
    </lineage>
</organism>
<feature type="region of interest" description="Disordered" evidence="4">
    <location>
        <begin position="33"/>
        <end position="58"/>
    </location>
</feature>
<dbReference type="GO" id="GO:0001578">
    <property type="term" value="P:microtubule bundle formation"/>
    <property type="evidence" value="ECO:0007669"/>
    <property type="project" value="TreeGrafter"/>
</dbReference>
<feature type="coiled-coil region" evidence="3">
    <location>
        <begin position="201"/>
        <end position="375"/>
    </location>
</feature>
<proteinExistence type="predicted"/>
<dbReference type="GO" id="GO:0035371">
    <property type="term" value="C:microtubule plus-end"/>
    <property type="evidence" value="ECO:0007669"/>
    <property type="project" value="TreeGrafter"/>
</dbReference>
<evidence type="ECO:0000256" key="4">
    <source>
        <dbReference type="SAM" id="MobiDB-lite"/>
    </source>
</evidence>
<dbReference type="PANTHER" id="PTHR46930">
    <property type="entry name" value="CDK5 REGULATORY SUBUNIT-ASSOCIATED PROTEIN 2"/>
    <property type="match status" value="1"/>
</dbReference>
<feature type="region of interest" description="Disordered" evidence="4">
    <location>
        <begin position="383"/>
        <end position="405"/>
    </location>
</feature>
<feature type="coiled-coil region" evidence="3">
    <location>
        <begin position="1308"/>
        <end position="1349"/>
    </location>
</feature>
<dbReference type="GO" id="GO:0007059">
    <property type="term" value="P:chromosome segregation"/>
    <property type="evidence" value="ECO:0007669"/>
    <property type="project" value="TreeGrafter"/>
</dbReference>
<feature type="domain" description="Centrosomin N-terminal motif 1" evidence="5">
    <location>
        <begin position="62"/>
        <end position="135"/>
    </location>
</feature>
<evidence type="ECO:0000256" key="1">
    <source>
        <dbReference type="ARBA" id="ARBA00004496"/>
    </source>
</evidence>
<dbReference type="GO" id="GO:0005737">
    <property type="term" value="C:cytoplasm"/>
    <property type="evidence" value="ECO:0007669"/>
    <property type="project" value="UniProtKB-SubCell"/>
</dbReference>
<dbReference type="GO" id="GO:0000132">
    <property type="term" value="P:establishment of mitotic spindle orientation"/>
    <property type="evidence" value="ECO:0007669"/>
    <property type="project" value="TreeGrafter"/>
</dbReference>
<feature type="compositionally biased region" description="Polar residues" evidence="4">
    <location>
        <begin position="383"/>
        <end position="400"/>
    </location>
</feature>
<feature type="coiled-coil region" evidence="3">
    <location>
        <begin position="732"/>
        <end position="766"/>
    </location>
</feature>
<reference evidence="6" key="1">
    <citation type="submission" date="2021-12" db="EMBL/GenBank/DDBJ databases">
        <authorList>
            <person name="King R."/>
        </authorList>
    </citation>
    <scope>NUCLEOTIDE SEQUENCE</scope>
</reference>
<dbReference type="Pfam" id="PF07989">
    <property type="entry name" value="Cnn_1N"/>
    <property type="match status" value="1"/>
</dbReference>
<feature type="coiled-coil region" evidence="3">
    <location>
        <begin position="1014"/>
        <end position="1282"/>
    </location>
</feature>
<sequence>MEESIPDVTNVTYFEISQMPEVSAIDITNITSSENTSPTDLHNAFKESTKDGKSQVGGCSRSVKEFEEQLTNLKKENFNLKLRIYFLEEKLGVNFTLDEDNALKKNIELKVEIANLQKDLQEKHDLLCQAVKAIELEDEEHKKYLQIKEDQLNQCYQELEELKLQLHDAKYDDGFSHKSDPTGMIFNHMLPLHDTDSLNNIKLIQEKCISLEKELNNEKENCASIQILLDQAESAQHKLKVLEHENKEKDIVIVNFKEDLENIRKKNQEYSDLIKDLEVKLVQSNNENQHLIKELEENTSQIGEFKGQVNELKKMHSNLRLEIEREQKKSERAKMFSDIRISELEAEAEKHKAKVRELNGKLDFAQHELKKNKNLAVSSCQVQKTNTSNTDENFSDSNPATLDRTPQKDALSLSLKSSHSTPEKFDVSQLEQLLLGAGESATVQQILSGVNLLKNDHSIQKQKVIKLKAEQIKACEIIKSMIASRNKLNDENILLKKKYEICEKKLLEACNNKKPLYQQLSDLKITAINSDEKSMAESPSEDLSEHYKALSNELEAKIELLKVTLEAKDLQILNLKTELEEVFKCLAEKENKVVDLEFELLSINNNENSRFELSTEKTDVGTEKIVATLKTKLENKDKEIDRLNTELRKCNCYLQEIVNKELWEKNREIEKMHNKQSSLPEIAKLKEELEVKDSQLRLLKETINELGLDIPIPGNAGDTDLKNVNANHNLLARNIQKEKPELNQLLDELKDQNNILSTELEHYKKLYEDTHEASAILSQRLEELAIFLDSLLKNKSVLGFLGNYNKKRVREIVDNSLELSRSFTMSLMVNPEQSLAQLSNITALLNGSILQDLSLNNIEDESTLSINPSQITLTYHSHLNKPNQVLQERVQEQQIITTLREQITNLKYALQLRDHELNRINNIKEFSDKMNVFDEKKSSHKLNSKLKKEFNITMPMQTENQSESESWSEPDINVSKERIGLSNTLPNFGTKKTDLSTEDSFSEKTSSRYNTKSISDLYKQIHNLKRELHSKNEELINVQISVEKTVNTLENQIKVSEEKCANMQILLKDVTKSKTKLEESMVQKDKETQDKINQLQMEKESLLKTSQEFEVQANKAKQELKSYENKLTKVNEEWELVKIRLRQDYEEYTAKKLKNAEEAYLKRIKEVEDNSNSKMVKLENKIKEIHETNAKHFVQKSYLDKAYLDLQEKVHQIESLNNDIVSYKDKITSLETQKKDLHELYNNSLIKVDTIYKELNIQKVQYSELLLEKIKLSNERVELEEKLGSMSVAELEMNEQFEEIQNEMEIIKQSYQQQCTALQNQKSILEVKVSELESINAELHNRLAKLQLTTTAKHNVSIPSCLSNKKHNSFGQQYLDGVNAEECNTIRPFNQTAPPAIQPVDIQRLEANSSPDLGIESDQGRFSSLETHGNVPRPILQTIELTESMNNLLDAENVQYDAINCGNENCCQKILDFSKENNELKRKLLRMKRALEETANQLSLANQRKKQVEKTICKQIHKTSQVLKKAKANLDSGSESDVLKK</sequence>
<gene>
    <name evidence="6" type="ORF">MELIAE_LOCUS8028</name>
</gene>
<keyword evidence="2" id="KW-0963">Cytoplasm</keyword>
<dbReference type="Proteomes" id="UP001154078">
    <property type="component" value="Chromosome 5"/>
</dbReference>
<name>A0A9P0B5W5_BRAAE</name>
<protein>
    <recommendedName>
        <fullName evidence="5">Centrosomin N-terminal motif 1 domain-containing protein</fullName>
    </recommendedName>
</protein>
<evidence type="ECO:0000259" key="5">
    <source>
        <dbReference type="Pfam" id="PF07989"/>
    </source>
</evidence>
<evidence type="ECO:0000256" key="2">
    <source>
        <dbReference type="ARBA" id="ARBA00022490"/>
    </source>
</evidence>
<dbReference type="GO" id="GO:0007099">
    <property type="term" value="P:centriole replication"/>
    <property type="evidence" value="ECO:0007669"/>
    <property type="project" value="TreeGrafter"/>
</dbReference>
<dbReference type="PANTHER" id="PTHR46930:SF1">
    <property type="entry name" value="CDK5 REGULATORY SUBUNIT-ASSOCIATED PROTEIN 2"/>
    <property type="match status" value="1"/>
</dbReference>
<dbReference type="GO" id="GO:0046600">
    <property type="term" value="P:negative regulation of centriole replication"/>
    <property type="evidence" value="ECO:0007669"/>
    <property type="project" value="TreeGrafter"/>
</dbReference>
<dbReference type="OrthoDB" id="10255000at2759"/>
<dbReference type="EMBL" id="OV121136">
    <property type="protein sequence ID" value="CAH0557265.1"/>
    <property type="molecule type" value="Genomic_DNA"/>
</dbReference>
<feature type="coiled-coil region" evidence="3">
    <location>
        <begin position="63"/>
        <end position="172"/>
    </location>
</feature>
<feature type="compositionally biased region" description="Basic and acidic residues" evidence="4">
    <location>
        <begin position="43"/>
        <end position="53"/>
    </location>
</feature>
<feature type="coiled-coil region" evidence="3">
    <location>
        <begin position="551"/>
        <end position="646"/>
    </location>
</feature>
<dbReference type="GO" id="GO:0090266">
    <property type="term" value="P:regulation of mitotic cell cycle spindle assembly checkpoint"/>
    <property type="evidence" value="ECO:0007669"/>
    <property type="project" value="TreeGrafter"/>
</dbReference>
<dbReference type="GO" id="GO:0043015">
    <property type="term" value="F:gamma-tubulin binding"/>
    <property type="evidence" value="ECO:0007669"/>
    <property type="project" value="TreeGrafter"/>
</dbReference>
<keyword evidence="3" id="KW-0175">Coiled coil</keyword>
<keyword evidence="7" id="KW-1185">Reference proteome</keyword>
<dbReference type="GO" id="GO:0000242">
    <property type="term" value="C:pericentriolar material"/>
    <property type="evidence" value="ECO:0007669"/>
    <property type="project" value="TreeGrafter"/>
</dbReference>
<dbReference type="GO" id="GO:0097431">
    <property type="term" value="C:mitotic spindle pole"/>
    <property type="evidence" value="ECO:0007669"/>
    <property type="project" value="TreeGrafter"/>
</dbReference>
<dbReference type="GO" id="GO:0008017">
    <property type="term" value="F:microtubule binding"/>
    <property type="evidence" value="ECO:0007669"/>
    <property type="project" value="TreeGrafter"/>
</dbReference>
<evidence type="ECO:0000256" key="3">
    <source>
        <dbReference type="SAM" id="Coils"/>
    </source>
</evidence>
<accession>A0A9P0B5W5</accession>